<evidence type="ECO:0000256" key="6">
    <source>
        <dbReference type="ARBA" id="ARBA00022741"/>
    </source>
</evidence>
<evidence type="ECO:0000256" key="3">
    <source>
        <dbReference type="ARBA" id="ARBA00022679"/>
    </source>
</evidence>
<dbReference type="EMBL" id="CP063989">
    <property type="protein sequence ID" value="QPL05933.1"/>
    <property type="molecule type" value="Genomic_DNA"/>
</dbReference>
<comment type="similarity">
    <text evidence="9">Belongs to the MntA antitoxin family.</text>
</comment>
<evidence type="ECO:0000313" key="11">
    <source>
        <dbReference type="EMBL" id="QPL05933.1"/>
    </source>
</evidence>
<keyword evidence="4" id="KW-0548">Nucleotidyltransferase</keyword>
<dbReference type="InterPro" id="IPR052038">
    <property type="entry name" value="Type-VII_TA_antitoxin"/>
</dbReference>
<feature type="domain" description="Polymerase nucleotidyl transferase" evidence="10">
    <location>
        <begin position="34"/>
        <end position="86"/>
    </location>
</feature>
<dbReference type="Proteomes" id="UP000594637">
    <property type="component" value="Chromosome"/>
</dbReference>
<name>A0A7T0PWY2_9ACTO</name>
<evidence type="ECO:0000256" key="2">
    <source>
        <dbReference type="ARBA" id="ARBA00022649"/>
    </source>
</evidence>
<keyword evidence="5" id="KW-0479">Metal-binding</keyword>
<dbReference type="GO" id="GO:0005524">
    <property type="term" value="F:ATP binding"/>
    <property type="evidence" value="ECO:0007669"/>
    <property type="project" value="UniProtKB-KW"/>
</dbReference>
<sequence length="105" mass="11414">MTPTTESLQAREMLAAHRDELDALLVRYGASNPRLFGSVARGDAGPQSDIDILVDLEDPHRRTLMRIAGLTEGMRRVLGRPVDVLAPVVLRDAVSREALAEAVAL</sequence>
<evidence type="ECO:0000256" key="9">
    <source>
        <dbReference type="ARBA" id="ARBA00038276"/>
    </source>
</evidence>
<dbReference type="PANTHER" id="PTHR33571">
    <property type="entry name" value="SSL8005 PROTEIN"/>
    <property type="match status" value="1"/>
</dbReference>
<keyword evidence="7" id="KW-0067">ATP-binding</keyword>
<dbReference type="GO" id="GO:0016779">
    <property type="term" value="F:nucleotidyltransferase activity"/>
    <property type="evidence" value="ECO:0007669"/>
    <property type="project" value="UniProtKB-KW"/>
</dbReference>
<dbReference type="GO" id="GO:0046872">
    <property type="term" value="F:metal ion binding"/>
    <property type="evidence" value="ECO:0007669"/>
    <property type="project" value="UniProtKB-KW"/>
</dbReference>
<keyword evidence="3 11" id="KW-0808">Transferase</keyword>
<dbReference type="SUPFAM" id="SSF81301">
    <property type="entry name" value="Nucleotidyltransferase"/>
    <property type="match status" value="1"/>
</dbReference>
<dbReference type="AlphaFoldDB" id="A0A7T0PWY2"/>
<reference evidence="11 12" key="1">
    <citation type="submission" date="2020-11" db="EMBL/GenBank/DDBJ databases">
        <title>Actinomyces sp. ZJ750.</title>
        <authorList>
            <person name="Zhou J."/>
        </authorList>
    </citation>
    <scope>NUCLEOTIDE SEQUENCE [LARGE SCALE GENOMIC DNA]</scope>
    <source>
        <strain evidence="11 12">ZJ750</strain>
    </source>
</reference>
<evidence type="ECO:0000256" key="1">
    <source>
        <dbReference type="ARBA" id="ARBA00001946"/>
    </source>
</evidence>
<evidence type="ECO:0000256" key="5">
    <source>
        <dbReference type="ARBA" id="ARBA00022723"/>
    </source>
</evidence>
<keyword evidence="6" id="KW-0547">Nucleotide-binding</keyword>
<accession>A0A7T0PWY2</accession>
<dbReference type="KEGG" id="arep:ID810_02980"/>
<dbReference type="Pfam" id="PF01909">
    <property type="entry name" value="NTP_transf_2"/>
    <property type="match status" value="1"/>
</dbReference>
<dbReference type="RefSeq" id="WP_166855224.1">
    <property type="nucleotide sequence ID" value="NZ_CP063989.1"/>
</dbReference>
<protein>
    <submittedName>
        <fullName evidence="11">Nucleotidyltransferase family protein</fullName>
    </submittedName>
</protein>
<dbReference type="InterPro" id="IPR002934">
    <property type="entry name" value="Polymerase_NTP_transf_dom"/>
</dbReference>
<evidence type="ECO:0000259" key="10">
    <source>
        <dbReference type="Pfam" id="PF01909"/>
    </source>
</evidence>
<keyword evidence="12" id="KW-1185">Reference proteome</keyword>
<dbReference type="InterPro" id="IPR043519">
    <property type="entry name" value="NT_sf"/>
</dbReference>
<evidence type="ECO:0000256" key="7">
    <source>
        <dbReference type="ARBA" id="ARBA00022840"/>
    </source>
</evidence>
<comment type="cofactor">
    <cofactor evidence="1">
        <name>Mg(2+)</name>
        <dbReference type="ChEBI" id="CHEBI:18420"/>
    </cofactor>
</comment>
<dbReference type="CDD" id="cd05403">
    <property type="entry name" value="NT_KNTase_like"/>
    <property type="match status" value="1"/>
</dbReference>
<dbReference type="PANTHER" id="PTHR33571:SF12">
    <property type="entry name" value="BSL3053 PROTEIN"/>
    <property type="match status" value="1"/>
</dbReference>
<organism evidence="11 12">
    <name type="scientific">Actinomyces respiraculi</name>
    <dbReference type="NCBI Taxonomy" id="2744574"/>
    <lineage>
        <taxon>Bacteria</taxon>
        <taxon>Bacillati</taxon>
        <taxon>Actinomycetota</taxon>
        <taxon>Actinomycetes</taxon>
        <taxon>Actinomycetales</taxon>
        <taxon>Actinomycetaceae</taxon>
        <taxon>Actinomyces</taxon>
    </lineage>
</organism>
<keyword evidence="8" id="KW-0460">Magnesium</keyword>
<dbReference type="Gene3D" id="3.30.460.10">
    <property type="entry name" value="Beta Polymerase, domain 2"/>
    <property type="match status" value="1"/>
</dbReference>
<gene>
    <name evidence="11" type="ORF">ID810_02980</name>
</gene>
<evidence type="ECO:0000256" key="4">
    <source>
        <dbReference type="ARBA" id="ARBA00022695"/>
    </source>
</evidence>
<evidence type="ECO:0000313" key="12">
    <source>
        <dbReference type="Proteomes" id="UP000594637"/>
    </source>
</evidence>
<keyword evidence="2" id="KW-1277">Toxin-antitoxin system</keyword>
<proteinExistence type="inferred from homology"/>
<evidence type="ECO:0000256" key="8">
    <source>
        <dbReference type="ARBA" id="ARBA00022842"/>
    </source>
</evidence>